<organism evidence="14 15">
    <name type="scientific">Candidatus Harrisonbacteria bacterium RIFCSPLOWO2_01_FULL_40_28</name>
    <dbReference type="NCBI Taxonomy" id="1798406"/>
    <lineage>
        <taxon>Bacteria</taxon>
        <taxon>Candidatus Harrisoniibacteriota</taxon>
    </lineage>
</organism>
<name>A0A1G1ZNA9_9BACT</name>
<dbReference type="GO" id="GO:0008270">
    <property type="term" value="F:zinc ion binding"/>
    <property type="evidence" value="ECO:0007669"/>
    <property type="project" value="InterPro"/>
</dbReference>
<reference evidence="14 15" key="1">
    <citation type="journal article" date="2016" name="Nat. Commun.">
        <title>Thousands of microbial genomes shed light on interconnected biogeochemical processes in an aquifer system.</title>
        <authorList>
            <person name="Anantharaman K."/>
            <person name="Brown C.T."/>
            <person name="Hug L.A."/>
            <person name="Sharon I."/>
            <person name="Castelle C.J."/>
            <person name="Probst A.J."/>
            <person name="Thomas B.C."/>
            <person name="Singh A."/>
            <person name="Wilkins M.J."/>
            <person name="Karaoz U."/>
            <person name="Brodie E.L."/>
            <person name="Williams K.H."/>
            <person name="Hubbard S.S."/>
            <person name="Banfield J.F."/>
        </authorList>
    </citation>
    <scope>NUCLEOTIDE SEQUENCE [LARGE SCALE GENOMIC DNA]</scope>
</reference>
<evidence type="ECO:0000256" key="10">
    <source>
        <dbReference type="PIRSR" id="PIRSR004803-1"/>
    </source>
</evidence>
<feature type="binding site" evidence="12">
    <location>
        <position position="77"/>
    </location>
    <ligand>
        <name>Zn(2+)</name>
        <dbReference type="ChEBI" id="CHEBI:29105"/>
        <label>1</label>
        <note>catalytic</note>
    </ligand>
</feature>
<feature type="binding site" evidence="12">
    <location>
        <position position="445"/>
    </location>
    <ligand>
        <name>Ca(2+)</name>
        <dbReference type="ChEBI" id="CHEBI:29108"/>
    </ligand>
</feature>
<feature type="binding site" evidence="12">
    <location>
        <position position="73"/>
    </location>
    <ligand>
        <name>Zn(2+)</name>
        <dbReference type="ChEBI" id="CHEBI:29105"/>
        <label>1</label>
        <note>catalytic</note>
    </ligand>
</feature>
<dbReference type="AlphaFoldDB" id="A0A1G1ZNA9"/>
<dbReference type="GO" id="GO:0006364">
    <property type="term" value="P:rRNA processing"/>
    <property type="evidence" value="ECO:0007669"/>
    <property type="project" value="UniProtKB-UniRule"/>
</dbReference>
<evidence type="ECO:0000256" key="6">
    <source>
        <dbReference type="ARBA" id="ARBA00022833"/>
    </source>
</evidence>
<dbReference type="Pfam" id="PF22505">
    <property type="entry name" value="RNase_J_b_CASP"/>
    <property type="match status" value="1"/>
</dbReference>
<evidence type="ECO:0000256" key="12">
    <source>
        <dbReference type="PIRSR" id="PIRSR004803-3"/>
    </source>
</evidence>
<comment type="subunit">
    <text evidence="9">Homodimer, may be a subunit of the RNA degradosome.</text>
</comment>
<comment type="function">
    <text evidence="9">An RNase that has 5'-3' exonuclease and possibly endonuclease activity. Involved in maturation of rRNA and in some organisms also mRNA maturation and/or decay.</text>
</comment>
<dbReference type="GO" id="GO:0005737">
    <property type="term" value="C:cytoplasm"/>
    <property type="evidence" value="ECO:0007669"/>
    <property type="project" value="UniProtKB-SubCell"/>
</dbReference>
<evidence type="ECO:0000256" key="9">
    <source>
        <dbReference type="HAMAP-Rule" id="MF_01491"/>
    </source>
</evidence>
<feature type="binding site" evidence="12">
    <location>
        <position position="165"/>
    </location>
    <ligand>
        <name>Zn(2+)</name>
        <dbReference type="ChEBI" id="CHEBI:29105"/>
        <label>1</label>
        <note>catalytic</note>
    </ligand>
</feature>
<comment type="caution">
    <text evidence="9">Lacks conserved residue(s) required for the propagation of feature annotation.</text>
</comment>
<evidence type="ECO:0000256" key="1">
    <source>
        <dbReference type="ARBA" id="ARBA00022490"/>
    </source>
</evidence>
<feature type="binding site" evidence="12">
    <location>
        <position position="48"/>
    </location>
    <ligand>
        <name>Ca(2+)</name>
        <dbReference type="ChEBI" id="CHEBI:29108"/>
    </ligand>
</feature>
<proteinExistence type="inferred from homology"/>
<evidence type="ECO:0000256" key="7">
    <source>
        <dbReference type="ARBA" id="ARBA00022839"/>
    </source>
</evidence>
<dbReference type="Gene3D" id="3.40.50.10710">
    <property type="entry name" value="Metallo-hydrolase/oxidoreductase"/>
    <property type="match status" value="1"/>
</dbReference>
<gene>
    <name evidence="9" type="primary">rnj</name>
    <name evidence="14" type="ORF">A3A04_00875</name>
</gene>
<feature type="binding site" evidence="12">
    <location>
        <position position="75"/>
    </location>
    <ligand>
        <name>Zn(2+)</name>
        <dbReference type="ChEBI" id="CHEBI:29105"/>
        <label>1</label>
        <note>catalytic</note>
    </ligand>
</feature>
<dbReference type="InterPro" id="IPR001279">
    <property type="entry name" value="Metallo-B-lactamas"/>
</dbReference>
<feature type="domain" description="Metallo-beta-lactamase" evidence="13">
    <location>
        <begin position="20"/>
        <end position="216"/>
    </location>
</feature>
<dbReference type="InterPro" id="IPR042173">
    <property type="entry name" value="RNase_J_2"/>
</dbReference>
<evidence type="ECO:0000313" key="15">
    <source>
        <dbReference type="Proteomes" id="UP000178517"/>
    </source>
</evidence>
<dbReference type="InterPro" id="IPR055132">
    <property type="entry name" value="RNase_J_b_CASP"/>
</dbReference>
<keyword evidence="4 9" id="KW-0255">Endonuclease</keyword>
<keyword evidence="5 9" id="KW-0378">Hydrolase</keyword>
<dbReference type="NCBIfam" id="TIGR00649">
    <property type="entry name" value="MG423"/>
    <property type="match status" value="1"/>
</dbReference>
<keyword evidence="3 12" id="KW-0479">Metal-binding</keyword>
<comment type="cofactor">
    <cofactor evidence="12">
        <name>Ca(2+)</name>
        <dbReference type="ChEBI" id="CHEBI:29108"/>
    </cofactor>
    <text evidence="12">Binds 1 Ca(2+) cation per subunit. Seen in 1 crystal structure, it is not clear if it is physiologically important.</text>
</comment>
<feature type="binding site" evidence="12">
    <location>
        <position position="78"/>
    </location>
    <ligand>
        <name>Zn(2+)</name>
        <dbReference type="ChEBI" id="CHEBI:29105"/>
        <label>2</label>
        <note>catalytic</note>
    </ligand>
</feature>
<dbReference type="Pfam" id="PF17770">
    <property type="entry name" value="RNase_J_C"/>
    <property type="match status" value="1"/>
</dbReference>
<feature type="binding site" evidence="12">
    <location>
        <position position="143"/>
    </location>
    <ligand>
        <name>Zn(2+)</name>
        <dbReference type="ChEBI" id="CHEBI:29105"/>
        <label>1</label>
        <note>catalytic</note>
    </ligand>
</feature>
<comment type="cofactor">
    <cofactor evidence="12">
        <name>Zn(2+)</name>
        <dbReference type="ChEBI" id="CHEBI:29105"/>
    </cofactor>
    <text evidence="12">Binds 2 Zn(2+) ions per subunit. It is not clear if Zn(2+) or Mg(2+) is physiologically important.</text>
</comment>
<keyword evidence="1 9" id="KW-0963">Cytoplasm</keyword>
<feature type="binding site" evidence="11">
    <location>
        <begin position="365"/>
        <end position="369"/>
    </location>
    <ligand>
        <name>substrate</name>
    </ligand>
</feature>
<feature type="active site" description="Proton acceptor" evidence="10">
    <location>
        <position position="369"/>
    </location>
</feature>
<dbReference type="InterPro" id="IPR030854">
    <property type="entry name" value="RNase_J_bac"/>
</dbReference>
<dbReference type="GO" id="GO:0004534">
    <property type="term" value="F:5'-3' RNA exonuclease activity"/>
    <property type="evidence" value="ECO:0007669"/>
    <property type="project" value="UniProtKB-UniRule"/>
</dbReference>
<evidence type="ECO:0000256" key="2">
    <source>
        <dbReference type="ARBA" id="ARBA00022722"/>
    </source>
</evidence>
<evidence type="ECO:0000313" key="14">
    <source>
        <dbReference type="EMBL" id="OGY66133.1"/>
    </source>
</evidence>
<accession>A0A1G1ZNA9</accession>
<dbReference type="HAMAP" id="MF_01491">
    <property type="entry name" value="RNase_J_bact"/>
    <property type="match status" value="1"/>
</dbReference>
<dbReference type="PANTHER" id="PTHR43694">
    <property type="entry name" value="RIBONUCLEASE J"/>
    <property type="match status" value="1"/>
</dbReference>
<dbReference type="PIRSF" id="PIRSF004803">
    <property type="entry name" value="RnjA"/>
    <property type="match status" value="1"/>
</dbReference>
<dbReference type="InterPro" id="IPR036866">
    <property type="entry name" value="RibonucZ/Hydroxyglut_hydro"/>
</dbReference>
<dbReference type="Pfam" id="PF00753">
    <property type="entry name" value="Lactamase_B"/>
    <property type="match status" value="1"/>
</dbReference>
<feature type="active site" description="Proton donor" evidence="10">
    <location>
        <position position="196"/>
    </location>
</feature>
<evidence type="ECO:0000259" key="13">
    <source>
        <dbReference type="SMART" id="SM00849"/>
    </source>
</evidence>
<comment type="subcellular location">
    <subcellularLocation>
        <location evidence="9">Cytoplasm</location>
    </subcellularLocation>
</comment>
<keyword evidence="9" id="KW-0698">rRNA processing</keyword>
<dbReference type="GO" id="GO:0003723">
    <property type="term" value="F:RNA binding"/>
    <property type="evidence" value="ECO:0007669"/>
    <property type="project" value="UniProtKB-UniRule"/>
</dbReference>
<dbReference type="EMBL" id="MHJI01000010">
    <property type="protein sequence ID" value="OGY66133.1"/>
    <property type="molecule type" value="Genomic_DNA"/>
</dbReference>
<dbReference type="Gene3D" id="3.60.15.10">
    <property type="entry name" value="Ribonuclease Z/Hydroxyacylglutathione hydrolase-like"/>
    <property type="match status" value="1"/>
</dbReference>
<dbReference type="InterPro" id="IPR011108">
    <property type="entry name" value="RMMBL"/>
</dbReference>
<dbReference type="InterPro" id="IPR041636">
    <property type="entry name" value="RNase_J_C"/>
</dbReference>
<comment type="similarity">
    <text evidence="9">Belongs to the metallo-beta-lactamase superfamily. RNA-metabolizing metallo-beta-lactamase-like family. Bacterial RNase J subfamily.</text>
</comment>
<dbReference type="STRING" id="1798406.A3A04_00875"/>
<dbReference type="SMART" id="SM00849">
    <property type="entry name" value="Lactamase_B"/>
    <property type="match status" value="1"/>
</dbReference>
<evidence type="ECO:0000256" key="8">
    <source>
        <dbReference type="ARBA" id="ARBA00022884"/>
    </source>
</evidence>
<keyword evidence="8 9" id="KW-0694">RNA-binding</keyword>
<dbReference type="InterPro" id="IPR004613">
    <property type="entry name" value="RNase_J"/>
</dbReference>
<feature type="binding site" evidence="12">
    <location>
        <position position="50"/>
    </location>
    <ligand>
        <name>Ca(2+)</name>
        <dbReference type="ChEBI" id="CHEBI:29108"/>
    </ligand>
</feature>
<evidence type="ECO:0000256" key="5">
    <source>
        <dbReference type="ARBA" id="ARBA00022801"/>
    </source>
</evidence>
<keyword evidence="7 9" id="KW-0269">Exonuclease</keyword>
<keyword evidence="12" id="KW-0106">Calcium</keyword>
<dbReference type="PANTHER" id="PTHR43694:SF1">
    <property type="entry name" value="RIBONUCLEASE J"/>
    <property type="match status" value="1"/>
</dbReference>
<keyword evidence="2 9" id="KW-0540">Nuclease</keyword>
<sequence length="557" mass="62577">MTHDEESVLFVPLGGLEEVGRNSMFFEYKDEIIIMDLGLQFPEDETPGIDYIIPNTTYLESKKQNIKAVILTHAHYDHIGALPYVMQKLGNPIIYTTALTRAIINKRQEEFPNAGKLNIEIIKNGDHVKLGKYFSAEFFHVAHNIPDTTGINLITPVGRMVHFADFKLESETGSRVKHLEELEKIGKQGVHTLLLDSTNAEEPGFSLPEQVVEKNLEEIFKKAEGRIIVGIFASLISRIDKIIQIAERMGRHVAVSGGSMRSNVQIAQNLGHIKMGKGTLIQLEDIHKYKDDKVLILSTGAQGEPNASLMKIVNGEHHYIQIKPHDTIIFSSSIVPGNERSVQTLKDNLARQGADVYYSKIVDVHSSGHAPQEELKMVMKALRPKYFIPVHGYFFMRATNARLAEESGIPRQNTLLLDNGQVVEMKPDKATITKDSVPASYVMVDGLGVGDVGEVVLRDRRVLAAEGMVVIIATLDRHTGRLIKNPNIISRGFIYLRENQGVIDEIREKLKSILARIPRQQHIDADYLKNLIRDQIGQFLFNKTKRRPMVLPVLIEV</sequence>
<comment type="caution">
    <text evidence="14">The sequence shown here is derived from an EMBL/GenBank/DDBJ whole genome shotgun (WGS) entry which is preliminary data.</text>
</comment>
<dbReference type="GO" id="GO:0004521">
    <property type="term" value="F:RNA endonuclease activity"/>
    <property type="evidence" value="ECO:0007669"/>
    <property type="project" value="UniProtKB-UniRule"/>
</dbReference>
<dbReference type="CDD" id="cd07714">
    <property type="entry name" value="RNaseJ_MBL-fold"/>
    <property type="match status" value="1"/>
</dbReference>
<dbReference type="SUPFAM" id="SSF56281">
    <property type="entry name" value="Metallo-hydrolase/oxidoreductase"/>
    <property type="match status" value="1"/>
</dbReference>
<evidence type="ECO:0000256" key="3">
    <source>
        <dbReference type="ARBA" id="ARBA00022723"/>
    </source>
</evidence>
<evidence type="ECO:0000256" key="11">
    <source>
        <dbReference type="PIRSR" id="PIRSR004803-2"/>
    </source>
</evidence>
<protein>
    <recommendedName>
        <fullName evidence="9">Ribonuclease J</fullName>
        <shortName evidence="9">RNase J</shortName>
        <ecNumber evidence="9">3.1.-.-</ecNumber>
    </recommendedName>
</protein>
<dbReference type="Pfam" id="PF07521">
    <property type="entry name" value="RMMBL"/>
    <property type="match status" value="1"/>
</dbReference>
<dbReference type="EC" id="3.1.-.-" evidence="9"/>
<feature type="binding site" evidence="12">
    <location>
        <position position="391"/>
    </location>
    <ligand>
        <name>Zn(2+)</name>
        <dbReference type="ChEBI" id="CHEBI:29105"/>
        <label>1</label>
        <note>catalytic</note>
    </ligand>
</feature>
<evidence type="ECO:0000256" key="4">
    <source>
        <dbReference type="ARBA" id="ARBA00022759"/>
    </source>
</evidence>
<keyword evidence="6 12" id="KW-0862">Zinc</keyword>
<dbReference type="Gene3D" id="3.10.20.580">
    <property type="match status" value="1"/>
</dbReference>
<dbReference type="Proteomes" id="UP000178517">
    <property type="component" value="Unassembled WGS sequence"/>
</dbReference>